<gene>
    <name evidence="2 4" type="ORF">CBG26537</name>
    <name evidence="2" type="ORF">CBG_26537</name>
</gene>
<dbReference type="KEGG" id="cbr:CBG_26537"/>
<dbReference type="OMA" id="ERQWNRC"/>
<dbReference type="AlphaFoldDB" id="B6IIW8"/>
<dbReference type="HOGENOM" id="CLU_2017330_0_0_1"/>
<dbReference type="Proteomes" id="UP000008549">
    <property type="component" value="Unassembled WGS sequence"/>
</dbReference>
<sequence length="127" mass="14634">MIRSISLLTILCSVYSSALLTVRNIIGSHFYQEVETIQSDPSNFVTRHFQDPISMSSECNVFDEAHFCKMITVDTSLNVVAESHRCECPANHRCPTDTDDTKLQVRCHYDEERQWNRCYLPCTPIDL</sequence>
<dbReference type="CTD" id="68918015"/>
<evidence type="ECO:0000313" key="4">
    <source>
        <dbReference type="WormBase" id="CBG26537"/>
    </source>
</evidence>
<dbReference type="RefSeq" id="XP_045099409.1">
    <property type="nucleotide sequence ID" value="XM_045236389.1"/>
</dbReference>
<dbReference type="EMBL" id="HE600980">
    <property type="protein sequence ID" value="CAR99848.1"/>
    <property type="molecule type" value="Genomic_DNA"/>
</dbReference>
<protein>
    <submittedName>
        <fullName evidence="2">Protein CBG26537</fullName>
    </submittedName>
</protein>
<evidence type="ECO:0000313" key="2">
    <source>
        <dbReference type="EMBL" id="CAR99848.1"/>
    </source>
</evidence>
<dbReference type="FunCoup" id="B6IIW8">
    <property type="interactions" value="306"/>
</dbReference>
<reference evidence="2 3" key="1">
    <citation type="journal article" date="2003" name="PLoS Biol.">
        <title>The genome sequence of Caenorhabditis briggsae: a platform for comparative genomics.</title>
        <authorList>
            <person name="Stein L.D."/>
            <person name="Bao Z."/>
            <person name="Blasiar D."/>
            <person name="Blumenthal T."/>
            <person name="Brent M.R."/>
            <person name="Chen N."/>
            <person name="Chinwalla A."/>
            <person name="Clarke L."/>
            <person name="Clee C."/>
            <person name="Coghlan A."/>
            <person name="Coulson A."/>
            <person name="D'Eustachio P."/>
            <person name="Fitch D.H."/>
            <person name="Fulton L.A."/>
            <person name="Fulton R.E."/>
            <person name="Griffiths-Jones S."/>
            <person name="Harris T.W."/>
            <person name="Hillier L.W."/>
            <person name="Kamath R."/>
            <person name="Kuwabara P.E."/>
            <person name="Mardis E.R."/>
            <person name="Marra M.A."/>
            <person name="Miner T.L."/>
            <person name="Minx P."/>
            <person name="Mullikin J.C."/>
            <person name="Plumb R.W."/>
            <person name="Rogers J."/>
            <person name="Schein J.E."/>
            <person name="Sohrmann M."/>
            <person name="Spieth J."/>
            <person name="Stajich J.E."/>
            <person name="Wei C."/>
            <person name="Willey D."/>
            <person name="Wilson R.K."/>
            <person name="Durbin R."/>
            <person name="Waterston R.H."/>
        </authorList>
    </citation>
    <scope>NUCLEOTIDE SEQUENCE [LARGE SCALE GENOMIC DNA]</scope>
    <source>
        <strain evidence="2 3">AF16</strain>
    </source>
</reference>
<feature type="chain" id="PRO_5002844143" evidence="1">
    <location>
        <begin position="19"/>
        <end position="127"/>
    </location>
</feature>
<dbReference type="STRING" id="6238.B6IIW8"/>
<name>B6IIW8_CAEBR</name>
<dbReference type="InParanoid" id="B6IIW8"/>
<keyword evidence="1" id="KW-0732">Signal</keyword>
<evidence type="ECO:0000256" key="1">
    <source>
        <dbReference type="SAM" id="SignalP"/>
    </source>
</evidence>
<dbReference type="eggNOG" id="KOG4295">
    <property type="taxonomic scope" value="Eukaryota"/>
</dbReference>
<dbReference type="GeneID" id="68918015"/>
<accession>B6IIW8</accession>
<keyword evidence="3" id="KW-1185">Reference proteome</keyword>
<proteinExistence type="predicted"/>
<dbReference type="WormBase" id="CBG26537">
    <property type="protein sequence ID" value="CBP38053"/>
    <property type="gene ID" value="WBGene00087951"/>
</dbReference>
<reference evidence="2 3" key="2">
    <citation type="journal article" date="2011" name="PLoS Genet.">
        <title>Caenorhabditis briggsae recombinant inbred line genotypes reveal inter-strain incompatibility and the evolution of recombination.</title>
        <authorList>
            <person name="Ross J.A."/>
            <person name="Koboldt D.C."/>
            <person name="Staisch J.E."/>
            <person name="Chamberlin H.M."/>
            <person name="Gupta B.P."/>
            <person name="Miller R.D."/>
            <person name="Baird S.E."/>
            <person name="Haag E.S."/>
        </authorList>
    </citation>
    <scope>NUCLEOTIDE SEQUENCE [LARGE SCALE GENOMIC DNA]</scope>
    <source>
        <strain evidence="2 3">AF16</strain>
    </source>
</reference>
<feature type="signal peptide" evidence="1">
    <location>
        <begin position="1"/>
        <end position="18"/>
    </location>
</feature>
<organism evidence="2 3">
    <name type="scientific">Caenorhabditis briggsae</name>
    <dbReference type="NCBI Taxonomy" id="6238"/>
    <lineage>
        <taxon>Eukaryota</taxon>
        <taxon>Metazoa</taxon>
        <taxon>Ecdysozoa</taxon>
        <taxon>Nematoda</taxon>
        <taxon>Chromadorea</taxon>
        <taxon>Rhabditida</taxon>
        <taxon>Rhabditina</taxon>
        <taxon>Rhabditomorpha</taxon>
        <taxon>Rhabditoidea</taxon>
        <taxon>Rhabditidae</taxon>
        <taxon>Peloderinae</taxon>
        <taxon>Caenorhabditis</taxon>
    </lineage>
</organism>
<evidence type="ECO:0000313" key="3">
    <source>
        <dbReference type="Proteomes" id="UP000008549"/>
    </source>
</evidence>